<feature type="coiled-coil region" evidence="1">
    <location>
        <begin position="271"/>
        <end position="298"/>
    </location>
</feature>
<protein>
    <submittedName>
        <fullName evidence="3 4">Uncharacterized protein</fullName>
    </submittedName>
</protein>
<dbReference type="EMBL" id="AMQN01032792">
    <property type="status" value="NOT_ANNOTATED_CDS"/>
    <property type="molecule type" value="Genomic_DNA"/>
</dbReference>
<gene>
    <name evidence="3" type="ORF">CAPTEDRAFT_206513</name>
</gene>
<sequence length="354" mass="39994">MGTTAAVDNLKVMITTSVVDVDQTASCDWINSKLLTVLEALATTRGRARVEAANKTMWAVVTFYEEAGALIELVPQGWLREEMTKCFWPAIKKQRLFDEAVRMGLEPNDGWPQYPVRVQGNLTADYKKAQHKLLKAQLQSDIEGPTEDEEDSLSLKRRTQGNHKYESSDEEQPLKKQKSSSHLAKAPKLDLEPFFNPSPKTPVRNTARPATPVFVTMIKSRSSEKDSSDMDLSSFVGALTSALQDTQVRACLSDIVGESFRQELISLKAELKKKDSVIEHLDRRIESLESQNDALEQYTRRNSIRVTGLPEVEHEDILDRTLKIVNKDLEVNPPISIMDIDRVHRVGRRNPDRP</sequence>
<evidence type="ECO:0000313" key="5">
    <source>
        <dbReference type="Proteomes" id="UP000014760"/>
    </source>
</evidence>
<keyword evidence="5" id="KW-1185">Reference proteome</keyword>
<dbReference type="EMBL" id="KB311429">
    <property type="protein sequence ID" value="ELT89277.1"/>
    <property type="molecule type" value="Genomic_DNA"/>
</dbReference>
<dbReference type="OrthoDB" id="10066957at2759"/>
<organism evidence="3">
    <name type="scientific">Capitella teleta</name>
    <name type="common">Polychaete worm</name>
    <dbReference type="NCBI Taxonomy" id="283909"/>
    <lineage>
        <taxon>Eukaryota</taxon>
        <taxon>Metazoa</taxon>
        <taxon>Spiralia</taxon>
        <taxon>Lophotrochozoa</taxon>
        <taxon>Annelida</taxon>
        <taxon>Polychaeta</taxon>
        <taxon>Sedentaria</taxon>
        <taxon>Scolecida</taxon>
        <taxon>Capitellidae</taxon>
        <taxon>Capitella</taxon>
    </lineage>
</organism>
<evidence type="ECO:0000256" key="1">
    <source>
        <dbReference type="SAM" id="Coils"/>
    </source>
</evidence>
<dbReference type="AlphaFoldDB" id="R7TCT1"/>
<proteinExistence type="predicted"/>
<feature type="region of interest" description="Disordered" evidence="2">
    <location>
        <begin position="138"/>
        <end position="206"/>
    </location>
</feature>
<evidence type="ECO:0000313" key="3">
    <source>
        <dbReference type="EMBL" id="ELT89277.1"/>
    </source>
</evidence>
<dbReference type="HOGENOM" id="CLU_784303_0_0_1"/>
<keyword evidence="1" id="KW-0175">Coiled coil</keyword>
<reference evidence="4" key="3">
    <citation type="submission" date="2015-06" db="UniProtKB">
        <authorList>
            <consortium name="EnsemblMetazoa"/>
        </authorList>
    </citation>
    <scope>IDENTIFICATION</scope>
</reference>
<evidence type="ECO:0000313" key="4">
    <source>
        <dbReference type="EnsemblMetazoa" id="CapteP206513"/>
    </source>
</evidence>
<name>R7TCT1_CAPTE</name>
<reference evidence="5" key="1">
    <citation type="submission" date="2012-12" db="EMBL/GenBank/DDBJ databases">
        <authorList>
            <person name="Hellsten U."/>
            <person name="Grimwood J."/>
            <person name="Chapman J.A."/>
            <person name="Shapiro H."/>
            <person name="Aerts A."/>
            <person name="Otillar R.P."/>
            <person name="Terry A.Y."/>
            <person name="Boore J.L."/>
            <person name="Simakov O."/>
            <person name="Marletaz F."/>
            <person name="Cho S.-J."/>
            <person name="Edsinger-Gonzales E."/>
            <person name="Havlak P."/>
            <person name="Kuo D.-H."/>
            <person name="Larsson T."/>
            <person name="Lv J."/>
            <person name="Arendt D."/>
            <person name="Savage R."/>
            <person name="Osoegawa K."/>
            <person name="de Jong P."/>
            <person name="Lindberg D.R."/>
            <person name="Seaver E.C."/>
            <person name="Weisblat D.A."/>
            <person name="Putnam N.H."/>
            <person name="Grigoriev I.V."/>
            <person name="Rokhsar D.S."/>
        </authorList>
    </citation>
    <scope>NUCLEOTIDE SEQUENCE</scope>
    <source>
        <strain evidence="5">I ESC-2004</strain>
    </source>
</reference>
<dbReference type="EMBL" id="AMQN01032791">
    <property type="status" value="NOT_ANNOTATED_CDS"/>
    <property type="molecule type" value="Genomic_DNA"/>
</dbReference>
<dbReference type="EnsemblMetazoa" id="CapteT206513">
    <property type="protein sequence ID" value="CapteP206513"/>
    <property type="gene ID" value="CapteG206513"/>
</dbReference>
<evidence type="ECO:0000256" key="2">
    <source>
        <dbReference type="SAM" id="MobiDB-lite"/>
    </source>
</evidence>
<reference evidence="3 5" key="2">
    <citation type="journal article" date="2013" name="Nature">
        <title>Insights into bilaterian evolution from three spiralian genomes.</title>
        <authorList>
            <person name="Simakov O."/>
            <person name="Marletaz F."/>
            <person name="Cho S.J."/>
            <person name="Edsinger-Gonzales E."/>
            <person name="Havlak P."/>
            <person name="Hellsten U."/>
            <person name="Kuo D.H."/>
            <person name="Larsson T."/>
            <person name="Lv J."/>
            <person name="Arendt D."/>
            <person name="Savage R."/>
            <person name="Osoegawa K."/>
            <person name="de Jong P."/>
            <person name="Grimwood J."/>
            <person name="Chapman J.A."/>
            <person name="Shapiro H."/>
            <person name="Aerts A."/>
            <person name="Otillar R.P."/>
            <person name="Terry A.Y."/>
            <person name="Boore J.L."/>
            <person name="Grigoriev I.V."/>
            <person name="Lindberg D.R."/>
            <person name="Seaver E.C."/>
            <person name="Weisblat D.A."/>
            <person name="Putnam N.H."/>
            <person name="Rokhsar D.S."/>
        </authorList>
    </citation>
    <scope>NUCLEOTIDE SEQUENCE</scope>
    <source>
        <strain evidence="3 5">I ESC-2004</strain>
    </source>
</reference>
<dbReference type="Proteomes" id="UP000014760">
    <property type="component" value="Unassembled WGS sequence"/>
</dbReference>
<accession>R7TCT1</accession>
<feature type="non-terminal residue" evidence="3">
    <location>
        <position position="354"/>
    </location>
</feature>